<proteinExistence type="predicted"/>
<dbReference type="EMBL" id="JAUHHV010000002">
    <property type="protein sequence ID" value="KAK1433593.1"/>
    <property type="molecule type" value="Genomic_DNA"/>
</dbReference>
<evidence type="ECO:0000313" key="3">
    <source>
        <dbReference type="EMBL" id="KAK1433593.1"/>
    </source>
</evidence>
<evidence type="ECO:0000313" key="4">
    <source>
        <dbReference type="Proteomes" id="UP001229421"/>
    </source>
</evidence>
<accession>A0AAD8P4U7</accession>
<keyword evidence="2" id="KW-0812">Transmembrane</keyword>
<feature type="transmembrane region" description="Helical" evidence="2">
    <location>
        <begin position="6"/>
        <end position="24"/>
    </location>
</feature>
<dbReference type="AlphaFoldDB" id="A0AAD8P4U7"/>
<organism evidence="3 4">
    <name type="scientific">Tagetes erecta</name>
    <name type="common">African marigold</name>
    <dbReference type="NCBI Taxonomy" id="13708"/>
    <lineage>
        <taxon>Eukaryota</taxon>
        <taxon>Viridiplantae</taxon>
        <taxon>Streptophyta</taxon>
        <taxon>Embryophyta</taxon>
        <taxon>Tracheophyta</taxon>
        <taxon>Spermatophyta</taxon>
        <taxon>Magnoliopsida</taxon>
        <taxon>eudicotyledons</taxon>
        <taxon>Gunneridae</taxon>
        <taxon>Pentapetalae</taxon>
        <taxon>asterids</taxon>
        <taxon>campanulids</taxon>
        <taxon>Asterales</taxon>
        <taxon>Asteraceae</taxon>
        <taxon>Asteroideae</taxon>
        <taxon>Heliantheae alliance</taxon>
        <taxon>Tageteae</taxon>
        <taxon>Tagetes</taxon>
    </lineage>
</organism>
<sequence length="96" mass="10392">MLGRTFFVILFFWAALTVITPILIRLSASANMLDYNGEVKNGGIQNGQDIGLLSRRALGSIKKERHASSPSPSPSPSPSSSSPSPSMKLHRKLQLN</sequence>
<comment type="caution">
    <text evidence="3">The sequence shown here is derived from an EMBL/GenBank/DDBJ whole genome shotgun (WGS) entry which is preliminary data.</text>
</comment>
<dbReference type="PANTHER" id="PTHR38396:SF1">
    <property type="entry name" value="TRANSMEMBRANE PROTEIN"/>
    <property type="match status" value="1"/>
</dbReference>
<dbReference type="PANTHER" id="PTHR38396">
    <property type="entry name" value="TRANSMEMBRANE PROTEIN"/>
    <property type="match status" value="1"/>
</dbReference>
<keyword evidence="2" id="KW-0472">Membrane</keyword>
<keyword evidence="4" id="KW-1185">Reference proteome</keyword>
<evidence type="ECO:0000256" key="1">
    <source>
        <dbReference type="SAM" id="MobiDB-lite"/>
    </source>
</evidence>
<dbReference type="Proteomes" id="UP001229421">
    <property type="component" value="Unassembled WGS sequence"/>
</dbReference>
<protein>
    <submittedName>
        <fullName evidence="3">Uncharacterized protein</fullName>
    </submittedName>
</protein>
<name>A0AAD8P4U7_TARER</name>
<gene>
    <name evidence="3" type="ORF">QVD17_10505</name>
</gene>
<feature type="region of interest" description="Disordered" evidence="1">
    <location>
        <begin position="61"/>
        <end position="96"/>
    </location>
</feature>
<reference evidence="3" key="1">
    <citation type="journal article" date="2023" name="bioRxiv">
        <title>Improved chromosome-level genome assembly for marigold (Tagetes erecta).</title>
        <authorList>
            <person name="Jiang F."/>
            <person name="Yuan L."/>
            <person name="Wang S."/>
            <person name="Wang H."/>
            <person name="Xu D."/>
            <person name="Wang A."/>
            <person name="Fan W."/>
        </authorList>
    </citation>
    <scope>NUCLEOTIDE SEQUENCE</scope>
    <source>
        <strain evidence="3">WSJ</strain>
        <tissue evidence="3">Leaf</tissue>
    </source>
</reference>
<evidence type="ECO:0000256" key="2">
    <source>
        <dbReference type="SAM" id="Phobius"/>
    </source>
</evidence>
<keyword evidence="2" id="KW-1133">Transmembrane helix</keyword>